<feature type="transmembrane region" description="Helical" evidence="1">
    <location>
        <begin position="95"/>
        <end position="119"/>
    </location>
</feature>
<dbReference type="Proteomes" id="UP000317010">
    <property type="component" value="Unassembled WGS sequence"/>
</dbReference>
<dbReference type="AlphaFoldDB" id="A0A562TVR9"/>
<evidence type="ECO:0000313" key="2">
    <source>
        <dbReference type="EMBL" id="TWI97657.1"/>
    </source>
</evidence>
<keyword evidence="1" id="KW-0472">Membrane</keyword>
<protein>
    <submittedName>
        <fullName evidence="2">Uncharacterized protein DUF2809</fullName>
    </submittedName>
</protein>
<evidence type="ECO:0000256" key="1">
    <source>
        <dbReference type="SAM" id="Phobius"/>
    </source>
</evidence>
<keyword evidence="1" id="KW-1133">Transmembrane helix</keyword>
<feature type="transmembrane region" description="Helical" evidence="1">
    <location>
        <begin position="12"/>
        <end position="29"/>
    </location>
</feature>
<accession>A0A562TVR9</accession>
<evidence type="ECO:0000313" key="3">
    <source>
        <dbReference type="Proteomes" id="UP000317010"/>
    </source>
</evidence>
<gene>
    <name evidence="2" type="ORF">JN11_03480</name>
</gene>
<dbReference type="RefSeq" id="WP_144914507.1">
    <property type="nucleotide sequence ID" value="NZ_VLLI01000010.1"/>
</dbReference>
<dbReference type="InterPro" id="IPR021257">
    <property type="entry name" value="DUF2809"/>
</dbReference>
<feature type="transmembrane region" description="Helical" evidence="1">
    <location>
        <begin position="41"/>
        <end position="74"/>
    </location>
</feature>
<dbReference type="Pfam" id="PF10990">
    <property type="entry name" value="DUF2809"/>
    <property type="match status" value="1"/>
</dbReference>
<dbReference type="EMBL" id="VLLI01000010">
    <property type="protein sequence ID" value="TWI97657.1"/>
    <property type="molecule type" value="Genomic_DNA"/>
</dbReference>
<reference evidence="2 3" key="1">
    <citation type="submission" date="2019-07" db="EMBL/GenBank/DDBJ databases">
        <title>Genomic Encyclopedia of Archaeal and Bacterial Type Strains, Phase II (KMG-II): from individual species to whole genera.</title>
        <authorList>
            <person name="Goeker M."/>
        </authorList>
    </citation>
    <scope>NUCLEOTIDE SEQUENCE [LARGE SCALE GENOMIC DNA]</scope>
    <source>
        <strain evidence="2 3">ATCC BAA-1854</strain>
    </source>
</reference>
<proteinExistence type="predicted"/>
<dbReference type="OrthoDB" id="5360192at2"/>
<keyword evidence="1" id="KW-0812">Transmembrane</keyword>
<name>A0A562TVR9_9SPHI</name>
<keyword evidence="3" id="KW-1185">Reference proteome</keyword>
<sequence length="129" mass="14652">MQNIITFHKPYFLLALLLLITEIIIGVYMHDAFLRPYGGDFLVVILLYCIVKSFTNFPLIPVAFGVLIFAYAVEISQYFHLIRLLGLDNSRTAKLLLGTSFSCTDLFCYTLGILTVVFIENVKSSLKNF</sequence>
<comment type="caution">
    <text evidence="2">The sequence shown here is derived from an EMBL/GenBank/DDBJ whole genome shotgun (WGS) entry which is preliminary data.</text>
</comment>
<organism evidence="2 3">
    <name type="scientific">Mucilaginibacter frigoritolerans</name>
    <dbReference type="NCBI Taxonomy" id="652788"/>
    <lineage>
        <taxon>Bacteria</taxon>
        <taxon>Pseudomonadati</taxon>
        <taxon>Bacteroidota</taxon>
        <taxon>Sphingobacteriia</taxon>
        <taxon>Sphingobacteriales</taxon>
        <taxon>Sphingobacteriaceae</taxon>
        <taxon>Mucilaginibacter</taxon>
    </lineage>
</organism>